<gene>
    <name evidence="1" type="ORF">PFISCL1PPCAC_2142</name>
</gene>
<comment type="caution">
    <text evidence="1">The sequence shown here is derived from an EMBL/GenBank/DDBJ whole genome shotgun (WGS) entry which is preliminary data.</text>
</comment>
<name>A0AAV5UZ76_9BILA</name>
<feature type="non-terminal residue" evidence="1">
    <location>
        <position position="64"/>
    </location>
</feature>
<organism evidence="1 2">
    <name type="scientific">Pristionchus fissidentatus</name>
    <dbReference type="NCBI Taxonomy" id="1538716"/>
    <lineage>
        <taxon>Eukaryota</taxon>
        <taxon>Metazoa</taxon>
        <taxon>Ecdysozoa</taxon>
        <taxon>Nematoda</taxon>
        <taxon>Chromadorea</taxon>
        <taxon>Rhabditida</taxon>
        <taxon>Rhabditina</taxon>
        <taxon>Diplogasteromorpha</taxon>
        <taxon>Diplogasteroidea</taxon>
        <taxon>Neodiplogasteridae</taxon>
        <taxon>Pristionchus</taxon>
    </lineage>
</organism>
<sequence length="64" mass="7190">LSLRGHFKRGTGYCRRGVIDASSEERITTQSSSSDVEVASCLATASQKVRSVRRELRKIRRSHL</sequence>
<protein>
    <submittedName>
        <fullName evidence="1">Uncharacterized protein</fullName>
    </submittedName>
</protein>
<accession>A0AAV5UZ76</accession>
<evidence type="ECO:0000313" key="1">
    <source>
        <dbReference type="EMBL" id="GMT10845.1"/>
    </source>
</evidence>
<dbReference type="AlphaFoldDB" id="A0AAV5UZ76"/>
<keyword evidence="2" id="KW-1185">Reference proteome</keyword>
<dbReference type="EMBL" id="BTSY01000001">
    <property type="protein sequence ID" value="GMT10845.1"/>
    <property type="molecule type" value="Genomic_DNA"/>
</dbReference>
<feature type="non-terminal residue" evidence="1">
    <location>
        <position position="1"/>
    </location>
</feature>
<proteinExistence type="predicted"/>
<evidence type="ECO:0000313" key="2">
    <source>
        <dbReference type="Proteomes" id="UP001432322"/>
    </source>
</evidence>
<dbReference type="Proteomes" id="UP001432322">
    <property type="component" value="Unassembled WGS sequence"/>
</dbReference>
<reference evidence="1" key="1">
    <citation type="submission" date="2023-10" db="EMBL/GenBank/DDBJ databases">
        <title>Genome assembly of Pristionchus species.</title>
        <authorList>
            <person name="Yoshida K."/>
            <person name="Sommer R.J."/>
        </authorList>
    </citation>
    <scope>NUCLEOTIDE SEQUENCE</scope>
    <source>
        <strain evidence="1">RS5133</strain>
    </source>
</reference>